<dbReference type="InterPro" id="IPR051054">
    <property type="entry name" value="SorC_transcr_regulators"/>
</dbReference>
<protein>
    <submittedName>
        <fullName evidence="6">Sugar-binding transcriptional regulator</fullName>
    </submittedName>
</protein>
<dbReference type="Gene3D" id="3.40.50.1360">
    <property type="match status" value="1"/>
</dbReference>
<evidence type="ECO:0000256" key="2">
    <source>
        <dbReference type="ARBA" id="ARBA00023015"/>
    </source>
</evidence>
<dbReference type="InterPro" id="IPR037171">
    <property type="entry name" value="NagB/RpiA_transferase-like"/>
</dbReference>
<keyword evidence="3" id="KW-0238">DNA-binding</keyword>
<dbReference type="PANTHER" id="PTHR34294">
    <property type="entry name" value="TRANSCRIPTIONAL REGULATOR-RELATED"/>
    <property type="match status" value="1"/>
</dbReference>
<keyword evidence="7" id="KW-1185">Reference proteome</keyword>
<evidence type="ECO:0000313" key="7">
    <source>
        <dbReference type="Proteomes" id="UP001499986"/>
    </source>
</evidence>
<proteinExistence type="inferred from homology"/>
<gene>
    <name evidence="6" type="ORF">GCM10010255_66640</name>
</gene>
<dbReference type="SUPFAM" id="SSF100950">
    <property type="entry name" value="NagB/RpiA/CoA transferase-like"/>
    <property type="match status" value="1"/>
</dbReference>
<dbReference type="RefSeq" id="WP_346139107.1">
    <property type="nucleotide sequence ID" value="NZ_BAAASE010000010.1"/>
</dbReference>
<evidence type="ECO:0000256" key="3">
    <source>
        <dbReference type="ARBA" id="ARBA00023125"/>
    </source>
</evidence>
<dbReference type="Pfam" id="PF04198">
    <property type="entry name" value="Sugar-bind"/>
    <property type="match status" value="1"/>
</dbReference>
<dbReference type="Gene3D" id="1.10.10.60">
    <property type="entry name" value="Homeodomain-like"/>
    <property type="match status" value="1"/>
</dbReference>
<evidence type="ECO:0000259" key="5">
    <source>
        <dbReference type="Pfam" id="PF04198"/>
    </source>
</evidence>
<keyword evidence="2" id="KW-0805">Transcription regulation</keyword>
<dbReference type="PANTHER" id="PTHR34294:SF1">
    <property type="entry name" value="TRANSCRIPTIONAL REGULATOR LSRR"/>
    <property type="match status" value="1"/>
</dbReference>
<dbReference type="InterPro" id="IPR007324">
    <property type="entry name" value="Sugar-bd_dom_put"/>
</dbReference>
<evidence type="ECO:0000256" key="4">
    <source>
        <dbReference type="ARBA" id="ARBA00023163"/>
    </source>
</evidence>
<dbReference type="Proteomes" id="UP001499986">
    <property type="component" value="Unassembled WGS sequence"/>
</dbReference>
<accession>A0ABN3J0W4</accession>
<reference evidence="6 7" key="1">
    <citation type="journal article" date="2019" name="Int. J. Syst. Evol. Microbiol.">
        <title>The Global Catalogue of Microorganisms (GCM) 10K type strain sequencing project: providing services to taxonomists for standard genome sequencing and annotation.</title>
        <authorList>
            <consortium name="The Broad Institute Genomics Platform"/>
            <consortium name="The Broad Institute Genome Sequencing Center for Infectious Disease"/>
            <person name="Wu L."/>
            <person name="Ma J."/>
        </authorList>
    </citation>
    <scope>NUCLEOTIDE SEQUENCE [LARGE SCALE GENOMIC DNA]</scope>
    <source>
        <strain evidence="6 7">JCM 4358</strain>
    </source>
</reference>
<name>A0ABN3J0W4_9ACTN</name>
<keyword evidence="4" id="KW-0804">Transcription</keyword>
<evidence type="ECO:0000256" key="1">
    <source>
        <dbReference type="ARBA" id="ARBA00010466"/>
    </source>
</evidence>
<evidence type="ECO:0000313" key="6">
    <source>
        <dbReference type="EMBL" id="GAA2417945.1"/>
    </source>
</evidence>
<sequence>MAIVGEELRMMTHVARLYHLQGIRQPEIAARLDLSQAKVSRLLKKAQDRGIVRITVTPPSGTHPDLEDGLQERYGLKLALVVETAPDNERTMLGDLGAAAAYYLQTTLRSSDTVGISSWSASLLATVQAMQPVPGLKNVRIVQAVGGIGDPAAAGHASRMTGQLAQLVNGEAVYLQAPGVAGSAESAQALRADPFVSAALGELGDLDVALVGIGEITPSSTLARSGNAFSDEERAGLEKLGAVGDVCLRFYDAEGRPVESELDSRVVGISREQLAAARRKIGVAGGSRKHKAIRSAVAGGLVDVLVTDQETAAALMA</sequence>
<comment type="similarity">
    <text evidence="1">Belongs to the SorC transcriptional regulatory family.</text>
</comment>
<feature type="domain" description="Sugar-binding" evidence="5">
    <location>
        <begin position="65"/>
        <end position="316"/>
    </location>
</feature>
<comment type="caution">
    <text evidence="6">The sequence shown here is derived from an EMBL/GenBank/DDBJ whole genome shotgun (WGS) entry which is preliminary data.</text>
</comment>
<organism evidence="6 7">
    <name type="scientific">Streptomyces coeruleofuscus</name>
    <dbReference type="NCBI Taxonomy" id="66879"/>
    <lineage>
        <taxon>Bacteria</taxon>
        <taxon>Bacillati</taxon>
        <taxon>Actinomycetota</taxon>
        <taxon>Actinomycetes</taxon>
        <taxon>Kitasatosporales</taxon>
        <taxon>Streptomycetaceae</taxon>
        <taxon>Streptomyces</taxon>
    </lineage>
</organism>
<dbReference type="EMBL" id="BAAASE010000010">
    <property type="protein sequence ID" value="GAA2417945.1"/>
    <property type="molecule type" value="Genomic_DNA"/>
</dbReference>